<dbReference type="InterPro" id="IPR008969">
    <property type="entry name" value="CarboxyPept-like_regulatory"/>
</dbReference>
<organism evidence="7 8">
    <name type="scientific">Pedobacter rhodius</name>
    <dbReference type="NCBI Taxonomy" id="3004098"/>
    <lineage>
        <taxon>Bacteria</taxon>
        <taxon>Pseudomonadati</taxon>
        <taxon>Bacteroidota</taxon>
        <taxon>Sphingobacteriia</taxon>
        <taxon>Sphingobacteriales</taxon>
        <taxon>Sphingobacteriaceae</taxon>
        <taxon>Pedobacter</taxon>
    </lineage>
</organism>
<comment type="caution">
    <text evidence="7">The sequence shown here is derived from an EMBL/GenBank/DDBJ whole genome shotgun (WGS) entry which is preliminary data.</text>
</comment>
<reference evidence="7" key="1">
    <citation type="submission" date="2022-12" db="EMBL/GenBank/DDBJ databases">
        <title>Genome sequence of SJ11.</title>
        <authorList>
            <person name="Woo H."/>
        </authorList>
    </citation>
    <scope>NUCLEOTIDE SEQUENCE</scope>
    <source>
        <strain evidence="7">SJ11</strain>
    </source>
</reference>
<dbReference type="Pfam" id="PF00691">
    <property type="entry name" value="OmpA"/>
    <property type="match status" value="1"/>
</dbReference>
<dbReference type="InterPro" id="IPR006664">
    <property type="entry name" value="OMP_bac"/>
</dbReference>
<dbReference type="EMBL" id="JAPWGL010000001">
    <property type="protein sequence ID" value="MCZ4222602.1"/>
    <property type="molecule type" value="Genomic_DNA"/>
</dbReference>
<feature type="signal peptide" evidence="5">
    <location>
        <begin position="1"/>
        <end position="24"/>
    </location>
</feature>
<evidence type="ECO:0000256" key="1">
    <source>
        <dbReference type="ARBA" id="ARBA00004442"/>
    </source>
</evidence>
<evidence type="ECO:0000256" key="4">
    <source>
        <dbReference type="PROSITE-ProRule" id="PRU00473"/>
    </source>
</evidence>
<dbReference type="SUPFAM" id="SSF103088">
    <property type="entry name" value="OmpA-like"/>
    <property type="match status" value="1"/>
</dbReference>
<dbReference type="InterPro" id="IPR050330">
    <property type="entry name" value="Bact_OuterMem_StrucFunc"/>
</dbReference>
<dbReference type="InterPro" id="IPR011990">
    <property type="entry name" value="TPR-like_helical_dom_sf"/>
</dbReference>
<dbReference type="SUPFAM" id="SSF49464">
    <property type="entry name" value="Carboxypeptidase regulatory domain-like"/>
    <property type="match status" value="1"/>
</dbReference>
<keyword evidence="3" id="KW-0998">Cell outer membrane</keyword>
<dbReference type="PRINTS" id="PR01021">
    <property type="entry name" value="OMPADOMAIN"/>
</dbReference>
<dbReference type="CDD" id="cd07185">
    <property type="entry name" value="OmpA_C-like"/>
    <property type="match status" value="1"/>
</dbReference>
<keyword evidence="5" id="KW-0732">Signal</keyword>
<evidence type="ECO:0000256" key="5">
    <source>
        <dbReference type="SAM" id="SignalP"/>
    </source>
</evidence>
<evidence type="ECO:0000259" key="6">
    <source>
        <dbReference type="PROSITE" id="PS51123"/>
    </source>
</evidence>
<comment type="subcellular location">
    <subcellularLocation>
        <location evidence="1">Cell outer membrane</location>
    </subcellularLocation>
</comment>
<dbReference type="Gene3D" id="3.30.1330.60">
    <property type="entry name" value="OmpA-like domain"/>
    <property type="match status" value="1"/>
</dbReference>
<dbReference type="PANTHER" id="PTHR30329:SF21">
    <property type="entry name" value="LIPOPROTEIN YIAD-RELATED"/>
    <property type="match status" value="1"/>
</dbReference>
<evidence type="ECO:0000256" key="2">
    <source>
        <dbReference type="ARBA" id="ARBA00023136"/>
    </source>
</evidence>
<dbReference type="Pfam" id="PF07676">
    <property type="entry name" value="PD40"/>
    <property type="match status" value="1"/>
</dbReference>
<name>A0ABT4KWJ0_9SPHI</name>
<feature type="domain" description="OmpA-like" evidence="6">
    <location>
        <begin position="533"/>
        <end position="653"/>
    </location>
</feature>
<dbReference type="PANTHER" id="PTHR30329">
    <property type="entry name" value="STATOR ELEMENT OF FLAGELLAR MOTOR COMPLEX"/>
    <property type="match status" value="1"/>
</dbReference>
<keyword evidence="8" id="KW-1185">Reference proteome</keyword>
<sequence>MKKKSLSIPVIVCCALALSLGAKAQSVLKDADKQYELYNYIKAIELYEQAYKTKESLHAAERLGSSYSLNNNYQQAEHWYAIASAMPGSKPENIFGYAKALQSNSKYAQAKAQYLNYADKNKSVSPEQLNVWTASCDSAISWIKKPKQQFEIKNERALNSIQADWGAVKYKGSVVFTSDRNKAKSDSIGRKPFLKFDGSKIIDQNRYGWTGHNYLKLYHTTESDNIQLLMINGVGPYHIGSASFTANGQTMYFTMTKIPDEPEKMKNKPSLVNVEIYSSIKNTNGTWAEPVPFEYNKVNDYSVGDPFISADGQRLYFASNMPGGKGGTDIYFCAKTVDGKWGKPSNLEQINTFGNERSPVLDLNDNLFFATDGRVGMGGLDIFSALKDTNGFSHISNLGFPLNSPQDDFAFSLNEQGFIQYISSNRNGGLGSDDIYSVKQKPVVVLTLEGRVYDKKLNKPIDAAIVTITTETGNPIKLNTDDNGTYRFKLDTAADYRIYVKKPGYLANTQHLNTKGIRLSTILVKDVYLEQIEVNKAVRLNNIYYDFDSAVILEAAARELDNLAKIMQDNPEIYVELGSHTDSRGKAAYNLKLSQKRAESARLYIIGKGIDPSRIMAKGYGDVQLLNRCVKTAKCSDVEHQVNRRTEFKIVKQ</sequence>
<dbReference type="InterPro" id="IPR036737">
    <property type="entry name" value="OmpA-like_sf"/>
</dbReference>
<feature type="chain" id="PRO_5046429448" evidence="5">
    <location>
        <begin position="25"/>
        <end position="653"/>
    </location>
</feature>
<dbReference type="SUPFAM" id="SSF48452">
    <property type="entry name" value="TPR-like"/>
    <property type="match status" value="1"/>
</dbReference>
<accession>A0ABT4KWJ0</accession>
<dbReference type="SUPFAM" id="SSF82171">
    <property type="entry name" value="DPP6 N-terminal domain-like"/>
    <property type="match status" value="1"/>
</dbReference>
<dbReference type="Proteomes" id="UP001144341">
    <property type="component" value="Unassembled WGS sequence"/>
</dbReference>
<dbReference type="RefSeq" id="WP_269414402.1">
    <property type="nucleotide sequence ID" value="NZ_JAPWGL010000001.1"/>
</dbReference>
<dbReference type="PROSITE" id="PS51123">
    <property type="entry name" value="OMPA_2"/>
    <property type="match status" value="1"/>
</dbReference>
<evidence type="ECO:0000313" key="8">
    <source>
        <dbReference type="Proteomes" id="UP001144341"/>
    </source>
</evidence>
<dbReference type="Pfam" id="PF13620">
    <property type="entry name" value="CarboxypepD_reg"/>
    <property type="match status" value="1"/>
</dbReference>
<dbReference type="InterPro" id="IPR006665">
    <property type="entry name" value="OmpA-like"/>
</dbReference>
<gene>
    <name evidence="7" type="ORF">O0931_04760</name>
</gene>
<proteinExistence type="predicted"/>
<dbReference type="Gene3D" id="2.60.40.1120">
    <property type="entry name" value="Carboxypeptidase-like, regulatory domain"/>
    <property type="match status" value="1"/>
</dbReference>
<evidence type="ECO:0000256" key="3">
    <source>
        <dbReference type="ARBA" id="ARBA00023237"/>
    </source>
</evidence>
<dbReference type="Gene3D" id="1.25.40.10">
    <property type="entry name" value="Tetratricopeptide repeat domain"/>
    <property type="match status" value="1"/>
</dbReference>
<protein>
    <submittedName>
        <fullName evidence="7">OmpA family protein</fullName>
    </submittedName>
</protein>
<dbReference type="InterPro" id="IPR011659">
    <property type="entry name" value="WD40"/>
</dbReference>
<evidence type="ECO:0000313" key="7">
    <source>
        <dbReference type="EMBL" id="MCZ4222602.1"/>
    </source>
</evidence>
<keyword evidence="2 4" id="KW-0472">Membrane</keyword>